<sequence length="181" mass="20999">MVTDFVRLSDDTEPLSYKLTMERDFTRNLTLPSPAQWTSRLQVMDENTNRSIGVRSWTYDEDREQVTISLNGHVLASRVYMILTMMKMAFKSNSLIEYRKNSFQCIVYQNEVKDYKKWYHNGSPETIWEHINVLTKGLPLDPSDVYTKKHDSSASSRLHNNAVILQILALSVSVKLLVHVI</sequence>
<protein>
    <submittedName>
        <fullName evidence="1">Uncharacterized protein</fullName>
    </submittedName>
</protein>
<dbReference type="Proteomes" id="UP000475862">
    <property type="component" value="Unassembled WGS sequence"/>
</dbReference>
<evidence type="ECO:0000313" key="1">
    <source>
        <dbReference type="EMBL" id="KAE9538121.1"/>
    </source>
</evidence>
<comment type="caution">
    <text evidence="1">The sequence shown here is derived from an EMBL/GenBank/DDBJ whole genome shotgun (WGS) entry which is preliminary data.</text>
</comment>
<proteinExistence type="predicted"/>
<evidence type="ECO:0000313" key="2">
    <source>
        <dbReference type="Proteomes" id="UP000475862"/>
    </source>
</evidence>
<organism evidence="1 2">
    <name type="scientific">Aphis glycines</name>
    <name type="common">Soybean aphid</name>
    <dbReference type="NCBI Taxonomy" id="307491"/>
    <lineage>
        <taxon>Eukaryota</taxon>
        <taxon>Metazoa</taxon>
        <taxon>Ecdysozoa</taxon>
        <taxon>Arthropoda</taxon>
        <taxon>Hexapoda</taxon>
        <taxon>Insecta</taxon>
        <taxon>Pterygota</taxon>
        <taxon>Neoptera</taxon>
        <taxon>Paraneoptera</taxon>
        <taxon>Hemiptera</taxon>
        <taxon>Sternorrhyncha</taxon>
        <taxon>Aphidomorpha</taxon>
        <taxon>Aphidoidea</taxon>
        <taxon>Aphididae</taxon>
        <taxon>Aphidini</taxon>
        <taxon>Aphis</taxon>
        <taxon>Aphis</taxon>
    </lineage>
</organism>
<dbReference type="AlphaFoldDB" id="A0A6G0TSS6"/>
<dbReference type="EMBL" id="VYZN01000017">
    <property type="protein sequence ID" value="KAE9538121.1"/>
    <property type="molecule type" value="Genomic_DNA"/>
</dbReference>
<accession>A0A6G0TSS6</accession>
<gene>
    <name evidence="1" type="ORF">AGLY_006093</name>
</gene>
<keyword evidence="2" id="KW-1185">Reference proteome</keyword>
<reference evidence="1 2" key="1">
    <citation type="submission" date="2019-08" db="EMBL/GenBank/DDBJ databases">
        <title>The genome of the soybean aphid Biotype 1, its phylome, world population structure and adaptation to the North American continent.</title>
        <authorList>
            <person name="Giordano R."/>
            <person name="Donthu R.K."/>
            <person name="Hernandez A.G."/>
            <person name="Wright C.L."/>
            <person name="Zimin A.V."/>
        </authorList>
    </citation>
    <scope>NUCLEOTIDE SEQUENCE [LARGE SCALE GENOMIC DNA]</scope>
    <source>
        <tissue evidence="1">Whole aphids</tissue>
    </source>
</reference>
<name>A0A6G0TSS6_APHGL</name>